<keyword evidence="2" id="KW-1185">Reference proteome</keyword>
<dbReference type="Proteomes" id="UP000005695">
    <property type="component" value="Unassembled WGS sequence"/>
</dbReference>
<name>Q1K1N0_DESA6</name>
<protein>
    <submittedName>
        <fullName evidence="1">Uncharacterized protein</fullName>
    </submittedName>
</protein>
<reference evidence="1" key="2">
    <citation type="submission" date="2006-05" db="EMBL/GenBank/DDBJ databases">
        <title>Sequencing of the draft genome and assembly of Desulfuromonas acetoxidans DSM 684.</title>
        <authorList>
            <consortium name="US DOE Joint Genome Institute (JGI-PGF)"/>
            <person name="Copeland A."/>
            <person name="Lucas S."/>
            <person name="Lapidus A."/>
            <person name="Barry K."/>
            <person name="Detter J.C."/>
            <person name="Glavina del Rio T."/>
            <person name="Hammon N."/>
            <person name="Israni S."/>
            <person name="Dalin E."/>
            <person name="Tice H."/>
            <person name="Bruce D."/>
            <person name="Pitluck S."/>
            <person name="Richardson P."/>
        </authorList>
    </citation>
    <scope>NUCLEOTIDE SEQUENCE [LARGE SCALE GENOMIC DNA]</scope>
    <source>
        <strain evidence="1">DSM 684</strain>
    </source>
</reference>
<dbReference type="RefSeq" id="WP_005998952.1">
    <property type="nucleotide sequence ID" value="NZ_AAEW02000005.1"/>
</dbReference>
<organism evidence="1 2">
    <name type="scientific">Desulfuromonas acetoxidans (strain DSM 684 / 11070)</name>
    <dbReference type="NCBI Taxonomy" id="281689"/>
    <lineage>
        <taxon>Bacteria</taxon>
        <taxon>Pseudomonadati</taxon>
        <taxon>Thermodesulfobacteriota</taxon>
        <taxon>Desulfuromonadia</taxon>
        <taxon>Desulfuromonadales</taxon>
        <taxon>Desulfuromonadaceae</taxon>
        <taxon>Desulfuromonas</taxon>
    </lineage>
</organism>
<comment type="caution">
    <text evidence="1">The sequence shown here is derived from an EMBL/GenBank/DDBJ whole genome shotgun (WGS) entry which is preliminary data.</text>
</comment>
<dbReference type="InterPro" id="IPR045738">
    <property type="entry name" value="DUF6088"/>
</dbReference>
<reference evidence="1" key="1">
    <citation type="submission" date="2006-05" db="EMBL/GenBank/DDBJ databases">
        <title>Annotation of the draft genome assembly of Desulfuromonas acetoxidans DSM 684.</title>
        <authorList>
            <consortium name="US DOE Joint Genome Institute (JGI-ORNL)"/>
            <person name="Larimer F."/>
            <person name="Land M."/>
            <person name="Hauser L."/>
        </authorList>
    </citation>
    <scope>NUCLEOTIDE SEQUENCE [LARGE SCALE GENOMIC DNA]</scope>
    <source>
        <strain evidence="1">DSM 684</strain>
    </source>
</reference>
<dbReference type="AlphaFoldDB" id="Q1K1N0"/>
<dbReference type="Pfam" id="PF19570">
    <property type="entry name" value="DUF6088"/>
    <property type="match status" value="1"/>
</dbReference>
<accession>Q1K1N0</accession>
<dbReference type="EMBL" id="AAEW02000005">
    <property type="protein sequence ID" value="EAT16358.1"/>
    <property type="molecule type" value="Genomic_DNA"/>
</dbReference>
<proteinExistence type="predicted"/>
<sequence>MTGSKRGGWLHAFGPDIAPDGDSPNRKYSILSYTLEFKNTALKEIGFKHRESGLIVQALKALGKERITSEVIEKIRNQIASEKCGKILKETTTVTGWVYDAIKQICREG</sequence>
<evidence type="ECO:0000313" key="2">
    <source>
        <dbReference type="Proteomes" id="UP000005695"/>
    </source>
</evidence>
<evidence type="ECO:0000313" key="1">
    <source>
        <dbReference type="EMBL" id="EAT16358.1"/>
    </source>
</evidence>
<gene>
    <name evidence="1" type="ORF">Dace_1822</name>
</gene>